<proteinExistence type="predicted"/>
<dbReference type="PRINTS" id="PR00050">
    <property type="entry name" value="COLDSHOCK"/>
</dbReference>
<sequence>MFIESKTWGGYPATEMAAVYSRVVPTGYRSPVAPPKEKKPKASRKQGRIKFINASKGFGFISVYGAEDVHFNESAANGQKFMRGDRVTFEIGEDSRGRVCAKKVRLSQ</sequence>
<dbReference type="Pfam" id="PF00313">
    <property type="entry name" value="CSD"/>
    <property type="match status" value="1"/>
</dbReference>
<evidence type="ECO:0000259" key="1">
    <source>
        <dbReference type="PROSITE" id="PS51857"/>
    </source>
</evidence>
<dbReference type="SUPFAM" id="SSF50249">
    <property type="entry name" value="Nucleic acid-binding proteins"/>
    <property type="match status" value="1"/>
</dbReference>
<dbReference type="InterPro" id="IPR012340">
    <property type="entry name" value="NA-bd_OB-fold"/>
</dbReference>
<dbReference type="Proteomes" id="UP000608420">
    <property type="component" value="Unassembled WGS sequence"/>
</dbReference>
<dbReference type="CDD" id="cd04458">
    <property type="entry name" value="CSP_CDS"/>
    <property type="match status" value="1"/>
</dbReference>
<dbReference type="InterPro" id="IPR002059">
    <property type="entry name" value="CSP_DNA-bd"/>
</dbReference>
<comment type="caution">
    <text evidence="2">The sequence shown here is derived from an EMBL/GenBank/DDBJ whole genome shotgun (WGS) entry which is preliminary data.</text>
</comment>
<dbReference type="Gene3D" id="2.40.50.140">
    <property type="entry name" value="Nucleic acid-binding proteins"/>
    <property type="match status" value="1"/>
</dbReference>
<dbReference type="RefSeq" id="WP_229717116.1">
    <property type="nucleotide sequence ID" value="NZ_BMIW01000026.1"/>
</dbReference>
<protein>
    <recommendedName>
        <fullName evidence="1">CSD domain-containing protein</fullName>
    </recommendedName>
</protein>
<dbReference type="PROSITE" id="PS51857">
    <property type="entry name" value="CSD_2"/>
    <property type="match status" value="1"/>
</dbReference>
<gene>
    <name evidence="2" type="ORF">GCM10010913_33030</name>
</gene>
<organism evidence="2 3">
    <name type="scientific">Paenibacillus aceti</name>
    <dbReference type="NCBI Taxonomy" id="1820010"/>
    <lineage>
        <taxon>Bacteria</taxon>
        <taxon>Bacillati</taxon>
        <taxon>Bacillota</taxon>
        <taxon>Bacilli</taxon>
        <taxon>Bacillales</taxon>
        <taxon>Paenibacillaceae</taxon>
        <taxon>Paenibacillus</taxon>
    </lineage>
</organism>
<accession>A0ABQ1W0I1</accession>
<evidence type="ECO:0000313" key="2">
    <source>
        <dbReference type="EMBL" id="GGG08658.1"/>
    </source>
</evidence>
<evidence type="ECO:0000313" key="3">
    <source>
        <dbReference type="Proteomes" id="UP000608420"/>
    </source>
</evidence>
<dbReference type="EMBL" id="BMIW01000026">
    <property type="protein sequence ID" value="GGG08658.1"/>
    <property type="molecule type" value="Genomic_DNA"/>
</dbReference>
<feature type="domain" description="CSD" evidence="1">
    <location>
        <begin position="44"/>
        <end position="106"/>
    </location>
</feature>
<dbReference type="SMART" id="SM00357">
    <property type="entry name" value="CSP"/>
    <property type="match status" value="1"/>
</dbReference>
<reference evidence="3" key="1">
    <citation type="journal article" date="2019" name="Int. J. Syst. Evol. Microbiol.">
        <title>The Global Catalogue of Microorganisms (GCM) 10K type strain sequencing project: providing services to taxonomists for standard genome sequencing and annotation.</title>
        <authorList>
            <consortium name="The Broad Institute Genomics Platform"/>
            <consortium name="The Broad Institute Genome Sequencing Center for Infectious Disease"/>
            <person name="Wu L."/>
            <person name="Ma J."/>
        </authorList>
    </citation>
    <scope>NUCLEOTIDE SEQUENCE [LARGE SCALE GENOMIC DNA]</scope>
    <source>
        <strain evidence="3">CGMCC 1.15420</strain>
    </source>
</reference>
<keyword evidence="3" id="KW-1185">Reference proteome</keyword>
<dbReference type="InterPro" id="IPR011129">
    <property type="entry name" value="CSD"/>
</dbReference>
<name>A0ABQ1W0I1_9BACL</name>